<evidence type="ECO:0000256" key="8">
    <source>
        <dbReference type="ARBA" id="ARBA00022723"/>
    </source>
</evidence>
<dbReference type="STRING" id="170573.GCA_001076995_00318"/>
<dbReference type="PRINTS" id="PR00942">
    <property type="entry name" value="CUATPASEI"/>
</dbReference>
<keyword evidence="18 23" id="KW-0472">Membrane</keyword>
<keyword evidence="6" id="KW-0597">Phosphoprotein</keyword>
<dbReference type="InterPro" id="IPR027256">
    <property type="entry name" value="P-typ_ATPase_IB"/>
</dbReference>
<name>A0A2N6QFZ9_9STAP</name>
<reference evidence="25 26" key="1">
    <citation type="submission" date="2017-09" db="EMBL/GenBank/DDBJ databases">
        <title>Bacterial strain isolated from the female urinary microbiota.</title>
        <authorList>
            <person name="Thomas-White K."/>
            <person name="Kumar N."/>
            <person name="Forster S."/>
            <person name="Putonti C."/>
            <person name="Lawley T."/>
            <person name="Wolfe A.J."/>
        </authorList>
    </citation>
    <scope>NUCLEOTIDE SEQUENCE [LARGE SCALE GENOMIC DNA]</scope>
    <source>
        <strain evidence="25 26">UMB0834</strain>
    </source>
</reference>
<dbReference type="PROSITE" id="PS01047">
    <property type="entry name" value="HMA_1"/>
    <property type="match status" value="2"/>
</dbReference>
<evidence type="ECO:0000256" key="3">
    <source>
        <dbReference type="ARBA" id="ARBA00012517"/>
    </source>
</evidence>
<dbReference type="InterPro" id="IPR023299">
    <property type="entry name" value="ATPase_P-typ_cyto_dom_N"/>
</dbReference>
<organism evidence="25 26">
    <name type="scientific">Staphylococcus pettenkoferi</name>
    <dbReference type="NCBI Taxonomy" id="170573"/>
    <lineage>
        <taxon>Bacteria</taxon>
        <taxon>Bacillati</taxon>
        <taxon>Bacillota</taxon>
        <taxon>Bacilli</taxon>
        <taxon>Bacillales</taxon>
        <taxon>Staphylococcaceae</taxon>
        <taxon>Staphylococcus</taxon>
    </lineage>
</organism>
<accession>A0A2N6QFZ9</accession>
<dbReference type="InterPro" id="IPR006122">
    <property type="entry name" value="HMA_Cu_ion-bd"/>
</dbReference>
<evidence type="ECO:0000256" key="5">
    <source>
        <dbReference type="ARBA" id="ARBA00022448"/>
    </source>
</evidence>
<dbReference type="FunFam" id="3.30.70.100:FF:000005">
    <property type="entry name" value="Copper-exporting P-type ATPase A"/>
    <property type="match status" value="2"/>
</dbReference>
<keyword evidence="8 23" id="KW-0479">Metal-binding</keyword>
<dbReference type="GO" id="GO:0016887">
    <property type="term" value="F:ATP hydrolysis activity"/>
    <property type="evidence" value="ECO:0007669"/>
    <property type="project" value="InterPro"/>
</dbReference>
<dbReference type="SFLD" id="SFLDF00027">
    <property type="entry name" value="p-type_atpase"/>
    <property type="match status" value="1"/>
</dbReference>
<dbReference type="GO" id="GO:0140581">
    <property type="term" value="F:P-type monovalent copper transporter activity"/>
    <property type="evidence" value="ECO:0007669"/>
    <property type="project" value="UniProtKB-EC"/>
</dbReference>
<keyword evidence="9" id="KW-0677">Repeat</keyword>
<dbReference type="CDD" id="cd02094">
    <property type="entry name" value="P-type_ATPase_Cu-like"/>
    <property type="match status" value="1"/>
</dbReference>
<dbReference type="FunFam" id="2.70.150.10:FF:000002">
    <property type="entry name" value="Copper-transporting ATPase 1, putative"/>
    <property type="match status" value="1"/>
</dbReference>
<evidence type="ECO:0000256" key="21">
    <source>
        <dbReference type="ARBA" id="ARBA00049289"/>
    </source>
</evidence>
<comment type="similarity">
    <text evidence="2 23">Belongs to the cation transport ATPase (P-type) (TC 3.A.3) family. Type IB subfamily.</text>
</comment>
<dbReference type="PROSITE" id="PS00154">
    <property type="entry name" value="ATPASE_E1_E2"/>
    <property type="match status" value="1"/>
</dbReference>
<dbReference type="Gene3D" id="3.40.1110.10">
    <property type="entry name" value="Calcium-transporting ATPase, cytoplasmic domain N"/>
    <property type="match status" value="1"/>
</dbReference>
<keyword evidence="23" id="KW-1003">Cell membrane</keyword>
<dbReference type="SFLD" id="SFLDS00003">
    <property type="entry name" value="Haloacid_Dehalogenase"/>
    <property type="match status" value="1"/>
</dbReference>
<keyword evidence="12 23" id="KW-0067">ATP-binding</keyword>
<evidence type="ECO:0000256" key="6">
    <source>
        <dbReference type="ARBA" id="ARBA00022553"/>
    </source>
</evidence>
<keyword evidence="7 23" id="KW-0812">Transmembrane</keyword>
<comment type="subcellular location">
    <subcellularLocation>
        <location evidence="1">Cell membrane</location>
        <topology evidence="1">Multi-pass membrane protein</topology>
    </subcellularLocation>
</comment>
<dbReference type="InterPro" id="IPR023214">
    <property type="entry name" value="HAD_sf"/>
</dbReference>
<evidence type="ECO:0000256" key="7">
    <source>
        <dbReference type="ARBA" id="ARBA00022692"/>
    </source>
</evidence>
<dbReference type="InterPro" id="IPR006121">
    <property type="entry name" value="HMA_dom"/>
</dbReference>
<dbReference type="AlphaFoldDB" id="A0A2N6QFZ9"/>
<dbReference type="InterPro" id="IPR036412">
    <property type="entry name" value="HAD-like_sf"/>
</dbReference>
<feature type="transmembrane region" description="Helical" evidence="23">
    <location>
        <begin position="441"/>
        <end position="461"/>
    </location>
</feature>
<evidence type="ECO:0000256" key="16">
    <source>
        <dbReference type="ARBA" id="ARBA00023008"/>
    </source>
</evidence>
<gene>
    <name evidence="25" type="ORF">CJ235_08735</name>
</gene>
<keyword evidence="5" id="KW-0813">Transport</keyword>
<dbReference type="SUPFAM" id="SSF56784">
    <property type="entry name" value="HAD-like"/>
    <property type="match status" value="1"/>
</dbReference>
<keyword evidence="14" id="KW-1278">Translocase</keyword>
<sequence length="797" mass="85573">MAGKNETLTLGIEGMSCAACSNRIEKNLNKLEDVEANVNLSTEQATISYPKRAYTLNDFVQTIEKTGYHVITDSTELAVLGMTCAACSSRIEKVLNKMPGVAEANVNLTTEKARVDYVPAQYDVRDLIARIQQLGYDAELESDEQSSESDRKQRELRHKAIKLVISAIITLPLLLTMLTHLFGIQLPHLLMNPYFQLVLASLVQFGIGWQFYTGAYKSLCSGSANMDVLVALGTSAAYFYSLYETIIWIVHPQTTPHLYYETSAVLITLILLGKYLEARAKSQTTSALTQLLNLQAKEARLIDNGEERMVPVEQLQEGQTLKVKPGESVPVDGVVLSGETTVDESMLTGESMPIRKSTDDEVVGGTMNQNGTFTMRTTHVGKDTALASIVKTVETAQGSKAPIQRLADKISGYFVPIVVSIAVLTFLVWITLVNYGDVEAALIAGISVLVIACPCALGLATPTSIMVGTGKAAESGILFKGGEFVEQAHNVDTLVLDKTGTLTHGKPEVTSYTGDNETLQLIASLEQQSEHPLATAIVEYAKASGVSLMNPTEFKAIPGRGIQGRVDDHSIHVGNRQLLLEQGIDVAQSDLADVEASESQAQTTMLIAVDGTYRGYIAVADPIKSSARSAIEQLNAMGVEVMMLTGDNSKVAQAIAQEAGIDDVIAEVKPEDKAHQIQTLQAQGKKVAMVGDGINDAPALVQADIGIAIGTGTEVAIEAADITIMGDDLHLLPQALRASRSTIRNIRQNLFWALGYNVAGIPIAACGLLAPWVAGLAMALSSVSVVTNALRLKRMKL</sequence>
<evidence type="ECO:0000256" key="18">
    <source>
        <dbReference type="ARBA" id="ARBA00023136"/>
    </source>
</evidence>
<feature type="transmembrane region" description="Helical" evidence="23">
    <location>
        <begin position="160"/>
        <end position="182"/>
    </location>
</feature>
<dbReference type="EMBL" id="PNGG01000004">
    <property type="protein sequence ID" value="PMC18504.1"/>
    <property type="molecule type" value="Genomic_DNA"/>
</dbReference>
<dbReference type="GO" id="GO:0005524">
    <property type="term" value="F:ATP binding"/>
    <property type="evidence" value="ECO:0007669"/>
    <property type="project" value="UniProtKB-UniRule"/>
</dbReference>
<dbReference type="GO" id="GO:0055070">
    <property type="term" value="P:copper ion homeostasis"/>
    <property type="evidence" value="ECO:0007669"/>
    <property type="project" value="TreeGrafter"/>
</dbReference>
<dbReference type="RefSeq" id="WP_070502769.1">
    <property type="nucleotide sequence ID" value="NZ_JAASJD010000006.1"/>
</dbReference>
<dbReference type="Gene3D" id="2.70.150.10">
    <property type="entry name" value="Calcium-transporting ATPase, cytoplasmic transduction domain A"/>
    <property type="match status" value="1"/>
</dbReference>
<dbReference type="EC" id="7.2.2.8" evidence="3"/>
<evidence type="ECO:0000256" key="4">
    <source>
        <dbReference type="ARBA" id="ARBA00015102"/>
    </source>
</evidence>
<feature type="transmembrane region" description="Helical" evidence="23">
    <location>
        <begin position="194"/>
        <end position="216"/>
    </location>
</feature>
<evidence type="ECO:0000256" key="10">
    <source>
        <dbReference type="ARBA" id="ARBA00022741"/>
    </source>
</evidence>
<dbReference type="InterPro" id="IPR018303">
    <property type="entry name" value="ATPase_P-typ_P_site"/>
</dbReference>
<dbReference type="CDD" id="cd00371">
    <property type="entry name" value="HMA"/>
    <property type="match status" value="2"/>
</dbReference>
<feature type="domain" description="HMA" evidence="24">
    <location>
        <begin position="6"/>
        <end position="71"/>
    </location>
</feature>
<dbReference type="PRINTS" id="PR00943">
    <property type="entry name" value="CUATPASE"/>
</dbReference>
<evidence type="ECO:0000313" key="26">
    <source>
        <dbReference type="Proteomes" id="UP000235748"/>
    </source>
</evidence>
<dbReference type="PRINTS" id="PR00119">
    <property type="entry name" value="CATATPASE"/>
</dbReference>
<evidence type="ECO:0000256" key="1">
    <source>
        <dbReference type="ARBA" id="ARBA00004651"/>
    </source>
</evidence>
<dbReference type="SUPFAM" id="SSF81653">
    <property type="entry name" value="Calcium ATPase, transduction domain A"/>
    <property type="match status" value="1"/>
</dbReference>
<dbReference type="Gene3D" id="3.40.50.1000">
    <property type="entry name" value="HAD superfamily/HAD-like"/>
    <property type="match status" value="1"/>
</dbReference>
<evidence type="ECO:0000256" key="13">
    <source>
        <dbReference type="ARBA" id="ARBA00022842"/>
    </source>
</evidence>
<dbReference type="SUPFAM" id="SSF81665">
    <property type="entry name" value="Calcium ATPase, transmembrane domain M"/>
    <property type="match status" value="1"/>
</dbReference>
<proteinExistence type="inferred from homology"/>
<feature type="transmembrane region" description="Helical" evidence="23">
    <location>
        <begin position="413"/>
        <end position="435"/>
    </location>
</feature>
<dbReference type="Gene3D" id="3.30.70.100">
    <property type="match status" value="2"/>
</dbReference>
<dbReference type="NCBIfam" id="TIGR01494">
    <property type="entry name" value="ATPase_P-type"/>
    <property type="match status" value="1"/>
</dbReference>
<evidence type="ECO:0000256" key="14">
    <source>
        <dbReference type="ARBA" id="ARBA00022967"/>
    </source>
</evidence>
<comment type="caution">
    <text evidence="25">The sequence shown here is derived from an EMBL/GenBank/DDBJ whole genome shotgun (WGS) entry which is preliminary data.</text>
</comment>
<protein>
    <recommendedName>
        <fullName evidence="4">Copper-exporting P-type ATPase</fullName>
        <ecNumber evidence="3">7.2.2.8</ecNumber>
    </recommendedName>
    <alternativeName>
        <fullName evidence="19">Copper-exporting P-type ATPase A</fullName>
    </alternativeName>
    <alternativeName>
        <fullName evidence="20">Cu(+)-exporting ATPase</fullName>
    </alternativeName>
</protein>
<evidence type="ECO:0000259" key="24">
    <source>
        <dbReference type="PROSITE" id="PS50846"/>
    </source>
</evidence>
<evidence type="ECO:0000313" key="25">
    <source>
        <dbReference type="EMBL" id="PMC18504.1"/>
    </source>
</evidence>
<feature type="transmembrane region" description="Helical" evidence="23">
    <location>
        <begin position="257"/>
        <end position="276"/>
    </location>
</feature>
<dbReference type="InterPro" id="IPR001757">
    <property type="entry name" value="P_typ_ATPase"/>
</dbReference>
<feature type="domain" description="HMA" evidence="24">
    <location>
        <begin position="73"/>
        <end position="139"/>
    </location>
</feature>
<dbReference type="InterPro" id="IPR008250">
    <property type="entry name" value="ATPase_P-typ_transduc_dom_A_sf"/>
</dbReference>
<evidence type="ECO:0000256" key="22">
    <source>
        <dbReference type="ARBA" id="ARBA00055366"/>
    </source>
</evidence>
<dbReference type="PROSITE" id="PS50846">
    <property type="entry name" value="HMA_2"/>
    <property type="match status" value="2"/>
</dbReference>
<dbReference type="PANTHER" id="PTHR43520">
    <property type="entry name" value="ATP7, ISOFORM B"/>
    <property type="match status" value="1"/>
</dbReference>
<dbReference type="Pfam" id="PF00122">
    <property type="entry name" value="E1-E2_ATPase"/>
    <property type="match status" value="1"/>
</dbReference>
<dbReference type="NCBIfam" id="TIGR01511">
    <property type="entry name" value="ATPase-IB1_Cu"/>
    <property type="match status" value="1"/>
</dbReference>
<evidence type="ECO:0000256" key="2">
    <source>
        <dbReference type="ARBA" id="ARBA00006024"/>
    </source>
</evidence>
<dbReference type="PANTHER" id="PTHR43520:SF8">
    <property type="entry name" value="P-TYPE CU(+) TRANSPORTER"/>
    <property type="match status" value="1"/>
</dbReference>
<dbReference type="InterPro" id="IPR059000">
    <property type="entry name" value="ATPase_P-type_domA"/>
</dbReference>
<keyword evidence="10 23" id="KW-0547">Nucleotide-binding</keyword>
<dbReference type="GO" id="GO:0043682">
    <property type="term" value="F:P-type divalent copper transporter activity"/>
    <property type="evidence" value="ECO:0007669"/>
    <property type="project" value="TreeGrafter"/>
</dbReference>
<dbReference type="SUPFAM" id="SSF55008">
    <property type="entry name" value="HMA, heavy metal-associated domain"/>
    <property type="match status" value="2"/>
</dbReference>
<dbReference type="GO" id="GO:0005886">
    <property type="term" value="C:plasma membrane"/>
    <property type="evidence" value="ECO:0007669"/>
    <property type="project" value="UniProtKB-SubCell"/>
</dbReference>
<evidence type="ECO:0000256" key="9">
    <source>
        <dbReference type="ARBA" id="ARBA00022737"/>
    </source>
</evidence>
<comment type="catalytic activity">
    <reaction evidence="21">
        <text>Cu(+)(in) + ATP + H2O = Cu(+)(out) + ADP + phosphate + H(+)</text>
        <dbReference type="Rhea" id="RHEA:25792"/>
        <dbReference type="ChEBI" id="CHEBI:15377"/>
        <dbReference type="ChEBI" id="CHEBI:15378"/>
        <dbReference type="ChEBI" id="CHEBI:30616"/>
        <dbReference type="ChEBI" id="CHEBI:43474"/>
        <dbReference type="ChEBI" id="CHEBI:49552"/>
        <dbReference type="ChEBI" id="CHEBI:456216"/>
        <dbReference type="EC" id="7.2.2.8"/>
    </reaction>
</comment>
<comment type="function">
    <text evidence="22">Involved in copper export.</text>
</comment>
<dbReference type="InterPro" id="IPR044492">
    <property type="entry name" value="P_typ_ATPase_HD_dom"/>
</dbReference>
<keyword evidence="16" id="KW-0186">Copper</keyword>
<evidence type="ECO:0000256" key="23">
    <source>
        <dbReference type="RuleBase" id="RU362081"/>
    </source>
</evidence>
<evidence type="ECO:0000256" key="17">
    <source>
        <dbReference type="ARBA" id="ARBA00023065"/>
    </source>
</evidence>
<evidence type="ECO:0000256" key="19">
    <source>
        <dbReference type="ARBA" id="ARBA00029719"/>
    </source>
</evidence>
<dbReference type="GO" id="GO:0005507">
    <property type="term" value="F:copper ion binding"/>
    <property type="evidence" value="ECO:0007669"/>
    <property type="project" value="InterPro"/>
</dbReference>
<keyword evidence="13" id="KW-0460">Magnesium</keyword>
<keyword evidence="17" id="KW-0406">Ion transport</keyword>
<feature type="transmembrane region" description="Helical" evidence="23">
    <location>
        <begin position="228"/>
        <end position="251"/>
    </location>
</feature>
<dbReference type="NCBIfam" id="TIGR01525">
    <property type="entry name" value="ATPase-IB_hvy"/>
    <property type="match status" value="1"/>
</dbReference>
<dbReference type="Pfam" id="PF00702">
    <property type="entry name" value="Hydrolase"/>
    <property type="match status" value="1"/>
</dbReference>
<keyword evidence="11" id="KW-0187">Copper transport</keyword>
<dbReference type="InterPro" id="IPR023298">
    <property type="entry name" value="ATPase_P-typ_TM_dom_sf"/>
</dbReference>
<feature type="transmembrane region" description="Helical" evidence="23">
    <location>
        <begin position="750"/>
        <end position="770"/>
    </location>
</feature>
<dbReference type="InterPro" id="IPR017969">
    <property type="entry name" value="Heavy-metal-associated_CS"/>
</dbReference>
<dbReference type="Proteomes" id="UP000235748">
    <property type="component" value="Unassembled WGS sequence"/>
</dbReference>
<evidence type="ECO:0000256" key="12">
    <source>
        <dbReference type="ARBA" id="ARBA00022840"/>
    </source>
</evidence>
<dbReference type="Pfam" id="PF00403">
    <property type="entry name" value="HMA"/>
    <property type="match status" value="2"/>
</dbReference>
<dbReference type="NCBIfam" id="TIGR00003">
    <property type="entry name" value="copper ion binding protein"/>
    <property type="match status" value="1"/>
</dbReference>
<dbReference type="InterPro" id="IPR036163">
    <property type="entry name" value="HMA_dom_sf"/>
</dbReference>
<evidence type="ECO:0000256" key="11">
    <source>
        <dbReference type="ARBA" id="ARBA00022796"/>
    </source>
</evidence>
<evidence type="ECO:0000256" key="20">
    <source>
        <dbReference type="ARBA" id="ARBA00033239"/>
    </source>
</evidence>
<evidence type="ECO:0000256" key="15">
    <source>
        <dbReference type="ARBA" id="ARBA00022989"/>
    </source>
</evidence>
<dbReference type="SFLD" id="SFLDG00002">
    <property type="entry name" value="C1.7:_P-type_atpase_like"/>
    <property type="match status" value="1"/>
</dbReference>
<keyword evidence="15 23" id="KW-1133">Transmembrane helix</keyword>